<comment type="function">
    <text evidence="16">Catalyzes the reduction of the C14-unsaturated bond of lanosterol, as part of the metabolic pathway leading to cholesterol biosynthesis.</text>
</comment>
<name>A0ABM3U3T6_BALAC</name>
<keyword evidence="16" id="KW-0256">Endoplasmic reticulum</keyword>
<keyword evidence="5 16" id="KW-0153">Cholesterol metabolism</keyword>
<dbReference type="PANTHER" id="PTHR21257:SF52">
    <property type="entry name" value="DELTA(14)-STEROL REDUCTASE TM7SF2"/>
    <property type="match status" value="1"/>
</dbReference>
<evidence type="ECO:0000256" key="1">
    <source>
        <dbReference type="ARBA" id="ARBA00004141"/>
    </source>
</evidence>
<dbReference type="EC" id="1.3.1.70" evidence="16"/>
<dbReference type="Gene3D" id="1.20.120.1630">
    <property type="match status" value="1"/>
</dbReference>
<keyword evidence="15 16" id="KW-0753">Steroid metabolism</keyword>
<comment type="pathway">
    <text evidence="2 16">Steroid biosynthesis; cholesterol biosynthesis.</text>
</comment>
<dbReference type="PANTHER" id="PTHR21257">
    <property type="entry name" value="DELTA(14)-STEROL REDUCTASE"/>
    <property type="match status" value="1"/>
</dbReference>
<accession>A0ABM3U3T6</accession>
<dbReference type="GeneID" id="103018459"/>
<keyword evidence="4 16" id="KW-0444">Lipid biosynthesis</keyword>
<gene>
    <name evidence="18" type="primary">TM7SF2</name>
</gene>
<evidence type="ECO:0000256" key="6">
    <source>
        <dbReference type="ARBA" id="ARBA00022692"/>
    </source>
</evidence>
<dbReference type="RefSeq" id="XP_057408998.1">
    <property type="nucleotide sequence ID" value="XM_057553015.1"/>
</dbReference>
<comment type="catalytic activity">
    <reaction evidence="16">
        <text>4,4-dimethyl-8,14-cholestadien-3beta-ol + NADPH + H(+) = 4,4-dimethyl-5alpha-cholest-8-en-3beta-ol + NADP(+)</text>
        <dbReference type="Rhea" id="RHEA:46812"/>
        <dbReference type="ChEBI" id="CHEBI:15378"/>
        <dbReference type="ChEBI" id="CHEBI:57783"/>
        <dbReference type="ChEBI" id="CHEBI:58349"/>
        <dbReference type="ChEBI" id="CHEBI:78904"/>
        <dbReference type="ChEBI" id="CHEBI:87044"/>
    </reaction>
</comment>
<comment type="catalytic activity">
    <reaction evidence="16">
        <text>5alpha-cholest-8,14-dien-3beta-ol + NADPH + H(+) = 5alpha-cholest-8-en-3beta-ol + NADP(+)</text>
        <dbReference type="Rhea" id="RHEA:46456"/>
        <dbReference type="ChEBI" id="CHEBI:15378"/>
        <dbReference type="ChEBI" id="CHEBI:16608"/>
        <dbReference type="ChEBI" id="CHEBI:57783"/>
        <dbReference type="ChEBI" id="CHEBI:58349"/>
        <dbReference type="ChEBI" id="CHEBI:86131"/>
    </reaction>
</comment>
<evidence type="ECO:0000256" key="10">
    <source>
        <dbReference type="ARBA" id="ARBA00023002"/>
    </source>
</evidence>
<evidence type="ECO:0000256" key="9">
    <source>
        <dbReference type="ARBA" id="ARBA00022989"/>
    </source>
</evidence>
<evidence type="ECO:0000256" key="11">
    <source>
        <dbReference type="ARBA" id="ARBA00023011"/>
    </source>
</evidence>
<keyword evidence="17" id="KW-1185">Reference proteome</keyword>
<evidence type="ECO:0000313" key="18">
    <source>
        <dbReference type="RefSeq" id="XP_057408998.1"/>
    </source>
</evidence>
<dbReference type="Proteomes" id="UP001652580">
    <property type="component" value="Chromosome 9"/>
</dbReference>
<keyword evidence="6 16" id="KW-0812">Transmembrane</keyword>
<protein>
    <recommendedName>
        <fullName evidence="16">Delta(14)-sterol reductase TM7SF2</fullName>
        <shortName evidence="16">Delta-14-SR</shortName>
        <ecNumber evidence="16">1.3.1.70</ecNumber>
    </recommendedName>
    <alternativeName>
        <fullName evidence="16">3-beta-hydroxysterol Delta (14)-reductase</fullName>
    </alternativeName>
    <alternativeName>
        <fullName evidence="16">C-14 sterol reductase</fullName>
    </alternativeName>
    <alternativeName>
        <fullName evidence="16">Sterol C14-reductase</fullName>
    </alternativeName>
    <alternativeName>
        <fullName evidence="16">Transmembrane 7 superfamily member 2</fullName>
    </alternativeName>
</protein>
<evidence type="ECO:0000256" key="4">
    <source>
        <dbReference type="ARBA" id="ARBA00022516"/>
    </source>
</evidence>
<proteinExistence type="inferred from homology"/>
<feature type="transmembrane region" description="Helical" evidence="16">
    <location>
        <begin position="65"/>
        <end position="84"/>
    </location>
</feature>
<evidence type="ECO:0000256" key="13">
    <source>
        <dbReference type="ARBA" id="ARBA00023136"/>
    </source>
</evidence>
<evidence type="ECO:0000256" key="3">
    <source>
        <dbReference type="ARBA" id="ARBA00005402"/>
    </source>
</evidence>
<keyword evidence="13 16" id="KW-0472">Membrane</keyword>
<evidence type="ECO:0000256" key="8">
    <source>
        <dbReference type="ARBA" id="ARBA00022955"/>
    </source>
</evidence>
<reference evidence="18" key="1">
    <citation type="submission" date="2025-08" db="UniProtKB">
        <authorList>
            <consortium name="RefSeq"/>
        </authorList>
    </citation>
    <scope>IDENTIFICATION</scope>
</reference>
<keyword evidence="11 16" id="KW-0756">Sterol biosynthesis</keyword>
<keyword evidence="14 16" id="KW-1207">Sterol metabolism</keyword>
<evidence type="ECO:0000256" key="2">
    <source>
        <dbReference type="ARBA" id="ARBA00004770"/>
    </source>
</evidence>
<keyword evidence="9 16" id="KW-1133">Transmembrane helix</keyword>
<evidence type="ECO:0000256" key="14">
    <source>
        <dbReference type="ARBA" id="ARBA00023166"/>
    </source>
</evidence>
<evidence type="ECO:0000256" key="5">
    <source>
        <dbReference type="ARBA" id="ARBA00022548"/>
    </source>
</evidence>
<feature type="transmembrane region" description="Helical" evidence="16">
    <location>
        <begin position="275"/>
        <end position="294"/>
    </location>
</feature>
<dbReference type="Pfam" id="PF01222">
    <property type="entry name" value="ERG4_ERG24"/>
    <property type="match status" value="1"/>
</dbReference>
<feature type="transmembrane region" description="Helical" evidence="16">
    <location>
        <begin position="34"/>
        <end position="59"/>
    </location>
</feature>
<organism evidence="17 18">
    <name type="scientific">Balaenoptera acutorostrata</name>
    <name type="common">Common minke whale</name>
    <name type="synonym">Balaena rostrata</name>
    <dbReference type="NCBI Taxonomy" id="9767"/>
    <lineage>
        <taxon>Eukaryota</taxon>
        <taxon>Metazoa</taxon>
        <taxon>Chordata</taxon>
        <taxon>Craniata</taxon>
        <taxon>Vertebrata</taxon>
        <taxon>Euteleostomi</taxon>
        <taxon>Mammalia</taxon>
        <taxon>Eutheria</taxon>
        <taxon>Laurasiatheria</taxon>
        <taxon>Artiodactyla</taxon>
        <taxon>Whippomorpha</taxon>
        <taxon>Cetacea</taxon>
        <taxon>Mysticeti</taxon>
        <taxon>Balaenopteridae</taxon>
        <taxon>Balaenoptera</taxon>
    </lineage>
</organism>
<comment type="subcellular location">
    <subcellularLocation>
        <location evidence="16">Endoplasmic reticulum membrane</location>
        <topology evidence="16">Multi-pass membrane protein</topology>
    </subcellularLocation>
    <subcellularLocation>
        <location evidence="1">Membrane</location>
        <topology evidence="1">Multi-pass membrane protein</topology>
    </subcellularLocation>
    <subcellularLocation>
        <location evidence="16">Microsome membrane</location>
        <topology evidence="16">Multi-pass membrane protein</topology>
    </subcellularLocation>
</comment>
<keyword evidence="7 16" id="KW-0152">Cholesterol biosynthesis</keyword>
<evidence type="ECO:0000256" key="16">
    <source>
        <dbReference type="RuleBase" id="RU369120"/>
    </source>
</evidence>
<feature type="transmembrane region" description="Helical" evidence="16">
    <location>
        <begin position="245"/>
        <end position="263"/>
    </location>
</feature>
<keyword evidence="8 16" id="KW-0752">Steroid biosynthesis</keyword>
<dbReference type="InterPro" id="IPR001171">
    <property type="entry name" value="ERG24_DHCR-like"/>
</dbReference>
<keyword evidence="12 16" id="KW-0443">Lipid metabolism</keyword>
<dbReference type="PROSITE" id="PS01018">
    <property type="entry name" value="STEROL_REDUCT_2"/>
    <property type="match status" value="1"/>
</dbReference>
<dbReference type="InterPro" id="IPR018083">
    <property type="entry name" value="Sterol_reductase_CS"/>
</dbReference>
<comment type="caution">
    <text evidence="16">Lacks conserved residue(s) required for the propagation of feature annotation.</text>
</comment>
<comment type="catalytic activity">
    <reaction evidence="16">
        <text>4,4-dimethyl-5alpha-cholesta-8,24-dien-3beta-ol + NADP(+) = 4,4-dimethyl-5alpha-cholesta-8,14,24-trien-3beta-ol + NADPH + H(+)</text>
        <dbReference type="Rhea" id="RHEA:18561"/>
        <dbReference type="ChEBI" id="CHEBI:15378"/>
        <dbReference type="ChEBI" id="CHEBI:17813"/>
        <dbReference type="ChEBI" id="CHEBI:18364"/>
        <dbReference type="ChEBI" id="CHEBI:57783"/>
        <dbReference type="ChEBI" id="CHEBI:58349"/>
        <dbReference type="EC" id="1.3.1.70"/>
    </reaction>
</comment>
<comment type="similarity">
    <text evidence="3 16">Belongs to the ERG4/ERG24 family.</text>
</comment>
<keyword evidence="10 16" id="KW-0560">Oxidoreductase</keyword>
<evidence type="ECO:0000256" key="7">
    <source>
        <dbReference type="ARBA" id="ARBA00022778"/>
    </source>
</evidence>
<sequence length="408" mass="46017">MMISLFYMEVGKIGFREGKQLAQVAKLRFKTRSVFFFFLILFIYLFMAVLGLRFCARAFSSCGKWGPLFIAVRGPLTIAASLVAEHRLQTRRLSNCGSRAQLLRGMWDLPRPGLKPVSPALAGRFSTTAPPGKPKTRSVLTLKPEVCSFSQQCSPKGNTTGHGKRKQALHLTSVETDWEQTALSHPLCNPQVLINLALLMQEAELRGSPSLAMWLVNGFQLLYVGDALWHEEAVLTTMDIIHDGFGFMLAFGDLAWVPFTYSLQAQFLLYHPEPLGLPLASVICLINAVGYYIFRGANSQKNTFRKNPSDPRVADLETISTATGRRLLVSGWWGMVRHPNYLGDLIMALAWSLPCGVSHLLPYFYLLYFTALLVHREARDEQQCLQKYGLAWHAYCQRVPYRIVPYIY</sequence>
<feature type="transmembrane region" description="Helical" evidence="16">
    <location>
        <begin position="345"/>
        <end position="366"/>
    </location>
</feature>
<evidence type="ECO:0000313" key="17">
    <source>
        <dbReference type="Proteomes" id="UP001652580"/>
    </source>
</evidence>
<evidence type="ECO:0000256" key="15">
    <source>
        <dbReference type="ARBA" id="ARBA00023221"/>
    </source>
</evidence>
<evidence type="ECO:0000256" key="12">
    <source>
        <dbReference type="ARBA" id="ARBA00023098"/>
    </source>
</evidence>